<keyword evidence="1" id="KW-1133">Transmembrane helix</keyword>
<reference evidence="3" key="1">
    <citation type="journal article" date="2019" name="Int. J. Syst. Evol. Microbiol.">
        <title>The Global Catalogue of Microorganisms (GCM) 10K type strain sequencing project: providing services to taxonomists for standard genome sequencing and annotation.</title>
        <authorList>
            <consortium name="The Broad Institute Genomics Platform"/>
            <consortium name="The Broad Institute Genome Sequencing Center for Infectious Disease"/>
            <person name="Wu L."/>
            <person name="Ma J."/>
        </authorList>
    </citation>
    <scope>NUCLEOTIDE SEQUENCE [LARGE SCALE GENOMIC DNA]</scope>
    <source>
        <strain evidence="3">CCUG 55585</strain>
    </source>
</reference>
<name>A0ABW2YAX7_9GAMM</name>
<organism evidence="2 3">
    <name type="scientific">Lysobacter brunescens</name>
    <dbReference type="NCBI Taxonomy" id="262323"/>
    <lineage>
        <taxon>Bacteria</taxon>
        <taxon>Pseudomonadati</taxon>
        <taxon>Pseudomonadota</taxon>
        <taxon>Gammaproteobacteria</taxon>
        <taxon>Lysobacterales</taxon>
        <taxon>Lysobacteraceae</taxon>
        <taxon>Lysobacter</taxon>
    </lineage>
</organism>
<evidence type="ECO:0008006" key="4">
    <source>
        <dbReference type="Google" id="ProtNLM"/>
    </source>
</evidence>
<dbReference type="RefSeq" id="WP_386823303.1">
    <property type="nucleotide sequence ID" value="NZ_JBHTIF010000001.1"/>
</dbReference>
<protein>
    <recommendedName>
        <fullName evidence="4">Transmembrane protein</fullName>
    </recommendedName>
</protein>
<comment type="caution">
    <text evidence="2">The sequence shown here is derived from an EMBL/GenBank/DDBJ whole genome shotgun (WGS) entry which is preliminary data.</text>
</comment>
<dbReference type="EMBL" id="JBHTIF010000001">
    <property type="protein sequence ID" value="MFD0725717.1"/>
    <property type="molecule type" value="Genomic_DNA"/>
</dbReference>
<evidence type="ECO:0000313" key="2">
    <source>
        <dbReference type="EMBL" id="MFD0725717.1"/>
    </source>
</evidence>
<accession>A0ABW2YAX7</accession>
<sequence>MRIPRFLRKTLSSSTIFSSAGAHFGRQAFREFMTPRKPRHRALRVLLTLVGVGLLAVLLVFGLLIGAAMLGFTLVSRLLRQRGKPVAKAGDARTLDGEYRVLRKPVLTTGR</sequence>
<proteinExistence type="predicted"/>
<keyword evidence="1" id="KW-0812">Transmembrane</keyword>
<gene>
    <name evidence="2" type="ORF">ACFQ0E_08905</name>
</gene>
<keyword evidence="1" id="KW-0472">Membrane</keyword>
<evidence type="ECO:0000256" key="1">
    <source>
        <dbReference type="SAM" id="Phobius"/>
    </source>
</evidence>
<evidence type="ECO:0000313" key="3">
    <source>
        <dbReference type="Proteomes" id="UP001597110"/>
    </source>
</evidence>
<dbReference type="Proteomes" id="UP001597110">
    <property type="component" value="Unassembled WGS sequence"/>
</dbReference>
<feature type="transmembrane region" description="Helical" evidence="1">
    <location>
        <begin position="46"/>
        <end position="75"/>
    </location>
</feature>
<keyword evidence="3" id="KW-1185">Reference proteome</keyword>